<organism evidence="10 11">
    <name type="scientific">Domibacillus aminovorans</name>
    <dbReference type="NCBI Taxonomy" id="29332"/>
    <lineage>
        <taxon>Bacteria</taxon>
        <taxon>Bacillati</taxon>
        <taxon>Bacillota</taxon>
        <taxon>Bacilli</taxon>
        <taxon>Bacillales</taxon>
        <taxon>Bacillaceae</taxon>
        <taxon>Domibacillus</taxon>
    </lineage>
</organism>
<feature type="transmembrane region" description="Helical" evidence="7">
    <location>
        <begin position="6"/>
        <end position="23"/>
    </location>
</feature>
<evidence type="ECO:0000313" key="11">
    <source>
        <dbReference type="Proteomes" id="UP000077271"/>
    </source>
</evidence>
<evidence type="ECO:0000256" key="6">
    <source>
        <dbReference type="ARBA" id="ARBA00023136"/>
    </source>
</evidence>
<dbReference type="Pfam" id="PF20730">
    <property type="entry name" value="YetF_N"/>
    <property type="match status" value="1"/>
</dbReference>
<accession>A0A177L352</accession>
<dbReference type="AlphaFoldDB" id="A0A177L352"/>
<keyword evidence="6 7" id="KW-0472">Membrane</keyword>
<evidence type="ECO:0000256" key="2">
    <source>
        <dbReference type="ARBA" id="ARBA00006448"/>
    </source>
</evidence>
<comment type="similarity">
    <text evidence="2">Belongs to the UPF0702 family.</text>
</comment>
<sequence>MDVTEVIIRILLSFVLLLCLTRLMERKEIAQMTFFNFASAIAIGSIAGNLVFNSQLSIRNGVISLIGWGLLTFFTGWIVIKSKKARKIIDGEPLIIIKNGKIMEKPLRKASLDLDTLNALLREKNIFSIRDVEYVIFEINGKISVVKKDQKQPVTKGDLNIENHHKAILPTITEVVSDGIINTPNLLKLNLDTAWLKRQLQQAGVKTISDVFYAEIQSDGTLFIDYKDDVNRASELYSE</sequence>
<dbReference type="PANTHER" id="PTHR34582:SF7">
    <property type="entry name" value="UPF0702 TRANSMEMBRANE PROTEIN YDFS"/>
    <property type="match status" value="1"/>
</dbReference>
<evidence type="ECO:0000256" key="3">
    <source>
        <dbReference type="ARBA" id="ARBA00022475"/>
    </source>
</evidence>
<reference evidence="10 11" key="1">
    <citation type="submission" date="2016-01" db="EMBL/GenBank/DDBJ databases">
        <title>Investigation of taxonomic status of Bacillus aminovorans.</title>
        <authorList>
            <person name="Verma A."/>
            <person name="Pal Y."/>
            <person name="Krishnamurthi S."/>
        </authorList>
    </citation>
    <scope>NUCLEOTIDE SEQUENCE [LARGE SCALE GENOMIC DNA]</scope>
    <source>
        <strain evidence="10 11">DSM 4337</strain>
    </source>
</reference>
<dbReference type="Gene3D" id="3.30.240.20">
    <property type="entry name" value="bsu07140 like domains"/>
    <property type="match status" value="2"/>
</dbReference>
<name>A0A177L352_9BACI</name>
<dbReference type="InterPro" id="IPR007353">
    <property type="entry name" value="DUF421"/>
</dbReference>
<dbReference type="InterPro" id="IPR048454">
    <property type="entry name" value="YetF_N"/>
</dbReference>
<feature type="domain" description="YetF-like N-terminal transmembrane" evidence="9">
    <location>
        <begin position="5"/>
        <end position="77"/>
    </location>
</feature>
<evidence type="ECO:0000256" key="1">
    <source>
        <dbReference type="ARBA" id="ARBA00004651"/>
    </source>
</evidence>
<gene>
    <name evidence="10" type="ORF">AWH48_15705</name>
</gene>
<feature type="domain" description="YetF C-terminal" evidence="8">
    <location>
        <begin position="81"/>
        <end position="216"/>
    </location>
</feature>
<dbReference type="Pfam" id="PF04239">
    <property type="entry name" value="DUF421"/>
    <property type="match status" value="1"/>
</dbReference>
<evidence type="ECO:0000256" key="5">
    <source>
        <dbReference type="ARBA" id="ARBA00022989"/>
    </source>
</evidence>
<keyword evidence="4 7" id="KW-0812">Transmembrane</keyword>
<evidence type="ECO:0000313" key="10">
    <source>
        <dbReference type="EMBL" id="OAH59191.1"/>
    </source>
</evidence>
<keyword evidence="5 7" id="KW-1133">Transmembrane helix</keyword>
<keyword evidence="3" id="KW-1003">Cell membrane</keyword>
<comment type="caution">
    <text evidence="10">The sequence shown here is derived from an EMBL/GenBank/DDBJ whole genome shotgun (WGS) entry which is preliminary data.</text>
</comment>
<evidence type="ECO:0000259" key="9">
    <source>
        <dbReference type="Pfam" id="PF20730"/>
    </source>
</evidence>
<protein>
    <recommendedName>
        <fullName evidence="12">DUF421 domain-containing protein</fullName>
    </recommendedName>
</protein>
<dbReference type="OrthoDB" id="9778331at2"/>
<evidence type="ECO:0000256" key="7">
    <source>
        <dbReference type="SAM" id="Phobius"/>
    </source>
</evidence>
<dbReference type="InterPro" id="IPR023090">
    <property type="entry name" value="UPF0702_alpha/beta_dom_sf"/>
</dbReference>
<dbReference type="EMBL" id="LQWZ01000004">
    <property type="protein sequence ID" value="OAH59191.1"/>
    <property type="molecule type" value="Genomic_DNA"/>
</dbReference>
<evidence type="ECO:0008006" key="12">
    <source>
        <dbReference type="Google" id="ProtNLM"/>
    </source>
</evidence>
<evidence type="ECO:0000259" key="8">
    <source>
        <dbReference type="Pfam" id="PF04239"/>
    </source>
</evidence>
<dbReference type="GO" id="GO:0005886">
    <property type="term" value="C:plasma membrane"/>
    <property type="evidence" value="ECO:0007669"/>
    <property type="project" value="UniProtKB-SubCell"/>
</dbReference>
<proteinExistence type="inferred from homology"/>
<dbReference type="RefSeq" id="WP_018392645.1">
    <property type="nucleotide sequence ID" value="NZ_LQWZ01000004.1"/>
</dbReference>
<feature type="transmembrane region" description="Helical" evidence="7">
    <location>
        <begin position="58"/>
        <end position="80"/>
    </location>
</feature>
<dbReference type="PANTHER" id="PTHR34582">
    <property type="entry name" value="UPF0702 TRANSMEMBRANE PROTEIN YCAP"/>
    <property type="match status" value="1"/>
</dbReference>
<feature type="transmembrane region" description="Helical" evidence="7">
    <location>
        <begin position="35"/>
        <end position="52"/>
    </location>
</feature>
<dbReference type="Proteomes" id="UP000077271">
    <property type="component" value="Unassembled WGS sequence"/>
</dbReference>
<comment type="subcellular location">
    <subcellularLocation>
        <location evidence="1">Cell membrane</location>
        <topology evidence="1">Multi-pass membrane protein</topology>
    </subcellularLocation>
</comment>
<evidence type="ECO:0000256" key="4">
    <source>
        <dbReference type="ARBA" id="ARBA00022692"/>
    </source>
</evidence>